<evidence type="ECO:0000256" key="1">
    <source>
        <dbReference type="ARBA" id="ARBA00022679"/>
    </source>
</evidence>
<dbReference type="InterPro" id="IPR016181">
    <property type="entry name" value="Acyl_CoA_acyltransferase"/>
</dbReference>
<dbReference type="SUPFAM" id="SSF55729">
    <property type="entry name" value="Acyl-CoA N-acyltransferases (Nat)"/>
    <property type="match status" value="2"/>
</dbReference>
<dbReference type="PANTHER" id="PTHR43877">
    <property type="entry name" value="AMINOALKYLPHOSPHONATE N-ACETYLTRANSFERASE-RELATED-RELATED"/>
    <property type="match status" value="1"/>
</dbReference>
<dbReference type="Gene3D" id="3.40.630.30">
    <property type="match status" value="1"/>
</dbReference>
<reference evidence="4" key="1">
    <citation type="submission" date="2021-04" db="EMBL/GenBank/DDBJ databases">
        <title>Genome based classification of Actinospica acidithermotolerans sp. nov., an actinobacterium isolated from an Indonesian hot spring.</title>
        <authorList>
            <person name="Kusuma A.B."/>
            <person name="Putra K.E."/>
            <person name="Nafisah S."/>
            <person name="Loh J."/>
            <person name="Nouioui I."/>
            <person name="Goodfellow M."/>
        </authorList>
    </citation>
    <scope>NUCLEOTIDE SEQUENCE</scope>
    <source>
        <strain evidence="4">MGRD01-02</strain>
    </source>
</reference>
<keyword evidence="1 4" id="KW-0808">Transferase</keyword>
<dbReference type="RefSeq" id="WP_212522078.1">
    <property type="nucleotide sequence ID" value="NZ_JAGSOH010000170.1"/>
</dbReference>
<proteinExistence type="predicted"/>
<name>A0A941EGP1_9ACTN</name>
<protein>
    <submittedName>
        <fullName evidence="4">GNAT family N-acetyltransferase</fullName>
        <ecNumber evidence="4">2.3.1.-</ecNumber>
    </submittedName>
</protein>
<keyword evidence="2 4" id="KW-0012">Acyltransferase</keyword>
<evidence type="ECO:0000259" key="3">
    <source>
        <dbReference type="PROSITE" id="PS51186"/>
    </source>
</evidence>
<dbReference type="Pfam" id="PF00583">
    <property type="entry name" value="Acetyltransf_1"/>
    <property type="match status" value="1"/>
</dbReference>
<dbReference type="EMBL" id="JAGSOH010000170">
    <property type="protein sequence ID" value="MBR7830961.1"/>
    <property type="molecule type" value="Genomic_DNA"/>
</dbReference>
<dbReference type="PROSITE" id="PS51186">
    <property type="entry name" value="GNAT"/>
    <property type="match status" value="1"/>
</dbReference>
<evidence type="ECO:0000256" key="2">
    <source>
        <dbReference type="ARBA" id="ARBA00023315"/>
    </source>
</evidence>
<organism evidence="4 5">
    <name type="scientific">Actinospica acidithermotolerans</name>
    <dbReference type="NCBI Taxonomy" id="2828514"/>
    <lineage>
        <taxon>Bacteria</taxon>
        <taxon>Bacillati</taxon>
        <taxon>Actinomycetota</taxon>
        <taxon>Actinomycetes</taxon>
        <taxon>Catenulisporales</taxon>
        <taxon>Actinospicaceae</taxon>
        <taxon>Actinospica</taxon>
    </lineage>
</organism>
<gene>
    <name evidence="4" type="ORF">KDK95_31945</name>
</gene>
<dbReference type="EC" id="2.3.1.-" evidence="4"/>
<dbReference type="InterPro" id="IPR000182">
    <property type="entry name" value="GNAT_dom"/>
</dbReference>
<dbReference type="GO" id="GO:0016747">
    <property type="term" value="F:acyltransferase activity, transferring groups other than amino-acyl groups"/>
    <property type="evidence" value="ECO:0007669"/>
    <property type="project" value="InterPro"/>
</dbReference>
<comment type="caution">
    <text evidence="4">The sequence shown here is derived from an EMBL/GenBank/DDBJ whole genome shotgun (WGS) entry which is preliminary data.</text>
</comment>
<dbReference type="InterPro" id="IPR050832">
    <property type="entry name" value="Bact_Acetyltransf"/>
</dbReference>
<keyword evidence="5" id="KW-1185">Reference proteome</keyword>
<dbReference type="Proteomes" id="UP000676325">
    <property type="component" value="Unassembled WGS sequence"/>
</dbReference>
<dbReference type="AlphaFoldDB" id="A0A941EGP1"/>
<accession>A0A941EGP1</accession>
<sequence length="350" mass="37579">MRTLFAPASGPVQRSWRLTRVQTASCGGGAEPEVPAELLAQIQVCQNAADLADRPGDPPASRAELRSLLAPPFRGRRFVHLAHDHYGRLLGFARLGVYSAFHRELAHGALTVHPAARRHGVGSALLGALAASARANGRARLVLDGPRNAATDGFARSWGLIVGSCDLRSRLDLNSAALHARLGGIVPLQRDIPDGNLLPMRWAGACPEYLLDALIETLDSLHADPDDPAVTPFTEAEVRHREQAAWSAGLREYTACLLDPATGRMAALSTAHTADGVRGEQNETVVVPEYRGRGLAIRVKAYLVHELLAAEPNLRVLDTYNAVGNARILAVNRSLGFEPVDTHAAWTMAL</sequence>
<feature type="domain" description="N-acetyltransferase" evidence="3">
    <location>
        <begin position="32"/>
        <end position="174"/>
    </location>
</feature>
<evidence type="ECO:0000313" key="4">
    <source>
        <dbReference type="EMBL" id="MBR7830961.1"/>
    </source>
</evidence>
<evidence type="ECO:0000313" key="5">
    <source>
        <dbReference type="Proteomes" id="UP000676325"/>
    </source>
</evidence>